<proteinExistence type="predicted"/>
<evidence type="ECO:0000256" key="3">
    <source>
        <dbReference type="ARBA" id="ARBA00023098"/>
    </source>
</evidence>
<feature type="short sequence motif" description="GXSXG" evidence="4">
    <location>
        <begin position="106"/>
        <end position="110"/>
    </location>
</feature>
<evidence type="ECO:0000256" key="4">
    <source>
        <dbReference type="PROSITE-ProRule" id="PRU01161"/>
    </source>
</evidence>
<dbReference type="InterPro" id="IPR050301">
    <property type="entry name" value="NTE"/>
</dbReference>
<dbReference type="PANTHER" id="PTHR14226:SF29">
    <property type="entry name" value="NEUROPATHY TARGET ESTERASE SWS"/>
    <property type="match status" value="1"/>
</dbReference>
<feature type="signal peptide" evidence="5">
    <location>
        <begin position="1"/>
        <end position="26"/>
    </location>
</feature>
<sequence>MYRKIAIIIAVLLAAAAFPVDTAAQAVPEPAAGKFPRLGTLTPPSYRRTSADSAAIAGIRARMSEIRRTRPTVALVLSGGGAKGAAHIGVMKYLESIGIPVDMVLGTSMGGLIGGIYALGYSAHQIDSIIRTIDWNAAMSDAIPREYISYSESRYKEKYLLSIPFFYDTDYYRSRLEDEMKYVDTKRHDELIQLGADSPKSRNFLKNNFLGSLPAGYIFGQNVHNLINGLSVGYQDSLDFSELPIPFFCAATELVSGTAKYWYSGSLSTAMRSTMSIPGVFAPVKVDGMVLVDGGMRDNFPTGLARELGADIVIGVEVSSGYRQYDEINNIGDIISQGIDMLGRSVYDYNKTLSDINIHPHLPEYDMMSFDKESIDKIIHEGYLAAYRNEAPLLAIKARTGTDTLVLHNRKAIDINMVPVTISGVDIRGVSEREKAVLMKKIDIGPGSRVSRKDVEHIVADIFGTQCFDYVTYEMEGTEEPFNLVINCKPGPVHQLGLGVRLDSEELVSLLVNVGLNAHRLQGSRYDFTGKISVNPYFQFHYSYDAPKTPTLNATASIRWTDMSFLSFMDFSSTKFNLSYLNVREEFYLSNLKWSMFDLNVGIRNEYFNVRSILTSGNIPGDYDLSQMSNDYVSLFLKARTDSFDDGYFPSKGYSAGLYYGWTFAGFPHRFNNFHVVQLDGKVVVPAGNVFSFIPSAAFRFLFGNDIPLPYLNAMGGIIPGRYVDQQIPFIGINDISAMRNILTVFRTDFRFKVAKNHYVTGILNYARDCDDFSTYTRGLGYFGAGLEYSFDAVFGPVSANIHWSNLTRRAGFYINIGYYF</sequence>
<dbReference type="Proteomes" id="UP000810252">
    <property type="component" value="Unassembled WGS sequence"/>
</dbReference>
<feature type="chain" id="PRO_5038955045" evidence="5">
    <location>
        <begin position="27"/>
        <end position="821"/>
    </location>
</feature>
<name>A0A9D9ELJ9_9BACT</name>
<evidence type="ECO:0000313" key="8">
    <source>
        <dbReference type="Proteomes" id="UP000810252"/>
    </source>
</evidence>
<evidence type="ECO:0000259" key="6">
    <source>
        <dbReference type="PROSITE" id="PS51635"/>
    </source>
</evidence>
<feature type="domain" description="PNPLA" evidence="6">
    <location>
        <begin position="75"/>
        <end position="306"/>
    </location>
</feature>
<dbReference type="GO" id="GO:0016787">
    <property type="term" value="F:hydrolase activity"/>
    <property type="evidence" value="ECO:0007669"/>
    <property type="project" value="UniProtKB-UniRule"/>
</dbReference>
<keyword evidence="2 4" id="KW-0442">Lipid degradation</keyword>
<protein>
    <submittedName>
        <fullName evidence="7">Patatin-like phospholipase family protein</fullName>
    </submittedName>
</protein>
<dbReference type="Gene3D" id="3.10.20.310">
    <property type="entry name" value="membrane protein fhac"/>
    <property type="match status" value="1"/>
</dbReference>
<dbReference type="Gene3D" id="3.40.1090.10">
    <property type="entry name" value="Cytosolic phospholipase A2 catalytic domain"/>
    <property type="match status" value="2"/>
</dbReference>
<dbReference type="CDD" id="cd07205">
    <property type="entry name" value="Pat_PNPLA6_PNPLA7_NTE1_like"/>
    <property type="match status" value="1"/>
</dbReference>
<dbReference type="GO" id="GO:0016042">
    <property type="term" value="P:lipid catabolic process"/>
    <property type="evidence" value="ECO:0007669"/>
    <property type="project" value="UniProtKB-UniRule"/>
</dbReference>
<feature type="active site" description="Proton acceptor" evidence="4">
    <location>
        <position position="293"/>
    </location>
</feature>
<reference evidence="7" key="2">
    <citation type="journal article" date="2021" name="PeerJ">
        <title>Extensive microbial diversity within the chicken gut microbiome revealed by metagenomics and culture.</title>
        <authorList>
            <person name="Gilroy R."/>
            <person name="Ravi A."/>
            <person name="Getino M."/>
            <person name="Pursley I."/>
            <person name="Horton D.L."/>
            <person name="Alikhan N.F."/>
            <person name="Baker D."/>
            <person name="Gharbi K."/>
            <person name="Hall N."/>
            <person name="Watson M."/>
            <person name="Adriaenssens E.M."/>
            <person name="Foster-Nyarko E."/>
            <person name="Jarju S."/>
            <person name="Secka A."/>
            <person name="Antonio M."/>
            <person name="Oren A."/>
            <person name="Chaudhuri R.R."/>
            <person name="La Ragione R."/>
            <person name="Hildebrand F."/>
            <person name="Pallen M.J."/>
        </authorList>
    </citation>
    <scope>NUCLEOTIDE SEQUENCE</scope>
    <source>
        <strain evidence="7">20514</strain>
    </source>
</reference>
<reference evidence="7" key="1">
    <citation type="submission" date="2020-10" db="EMBL/GenBank/DDBJ databases">
        <authorList>
            <person name="Gilroy R."/>
        </authorList>
    </citation>
    <scope>NUCLEOTIDE SEQUENCE</scope>
    <source>
        <strain evidence="7">20514</strain>
    </source>
</reference>
<dbReference type="AlphaFoldDB" id="A0A9D9ELJ9"/>
<comment type="caution">
    <text evidence="7">The sequence shown here is derived from an EMBL/GenBank/DDBJ whole genome shotgun (WGS) entry which is preliminary data.</text>
</comment>
<keyword evidence="5" id="KW-0732">Signal</keyword>
<dbReference type="Pfam" id="PF01734">
    <property type="entry name" value="Patatin"/>
    <property type="match status" value="1"/>
</dbReference>
<dbReference type="InterPro" id="IPR016035">
    <property type="entry name" value="Acyl_Trfase/lysoPLipase"/>
</dbReference>
<dbReference type="PROSITE" id="PS51635">
    <property type="entry name" value="PNPLA"/>
    <property type="match status" value="1"/>
</dbReference>
<dbReference type="EMBL" id="JADIMQ010000112">
    <property type="protein sequence ID" value="MBO8449170.1"/>
    <property type="molecule type" value="Genomic_DNA"/>
</dbReference>
<dbReference type="SUPFAM" id="SSF52151">
    <property type="entry name" value="FabD/lysophospholipase-like"/>
    <property type="match status" value="1"/>
</dbReference>
<keyword evidence="3 4" id="KW-0443">Lipid metabolism</keyword>
<organism evidence="7 8">
    <name type="scientific">Candidatus Cryptobacteroides merdigallinarum</name>
    <dbReference type="NCBI Taxonomy" id="2840770"/>
    <lineage>
        <taxon>Bacteria</taxon>
        <taxon>Pseudomonadati</taxon>
        <taxon>Bacteroidota</taxon>
        <taxon>Bacteroidia</taxon>
        <taxon>Bacteroidales</taxon>
        <taxon>Candidatus Cryptobacteroides</taxon>
    </lineage>
</organism>
<dbReference type="Pfam" id="PF19143">
    <property type="entry name" value="Omp85_2"/>
    <property type="match status" value="1"/>
</dbReference>
<evidence type="ECO:0000256" key="5">
    <source>
        <dbReference type="SAM" id="SignalP"/>
    </source>
</evidence>
<keyword evidence="1 4" id="KW-0378">Hydrolase</keyword>
<accession>A0A9D9ELJ9</accession>
<dbReference type="InterPro" id="IPR002641">
    <property type="entry name" value="PNPLA_dom"/>
</dbReference>
<dbReference type="PANTHER" id="PTHR14226">
    <property type="entry name" value="NEUROPATHY TARGET ESTERASE/SWISS CHEESE D.MELANOGASTER"/>
    <property type="match status" value="1"/>
</dbReference>
<gene>
    <name evidence="7" type="ORF">IAC29_07865</name>
</gene>
<evidence type="ECO:0000256" key="1">
    <source>
        <dbReference type="ARBA" id="ARBA00022801"/>
    </source>
</evidence>
<feature type="active site" description="Nucleophile" evidence="4">
    <location>
        <position position="108"/>
    </location>
</feature>
<dbReference type="InterPro" id="IPR043864">
    <property type="entry name" value="Omp85-like_dom"/>
</dbReference>
<feature type="short sequence motif" description="DGA/G" evidence="4">
    <location>
        <begin position="293"/>
        <end position="295"/>
    </location>
</feature>
<evidence type="ECO:0000313" key="7">
    <source>
        <dbReference type="EMBL" id="MBO8449170.1"/>
    </source>
</evidence>
<evidence type="ECO:0000256" key="2">
    <source>
        <dbReference type="ARBA" id="ARBA00022963"/>
    </source>
</evidence>
<feature type="short sequence motif" description="GXGXXG" evidence="4">
    <location>
        <begin position="79"/>
        <end position="84"/>
    </location>
</feature>